<proteinExistence type="predicted"/>
<evidence type="ECO:0000313" key="3">
    <source>
        <dbReference type="EMBL" id="SZX68069.1"/>
    </source>
</evidence>
<dbReference type="EMBL" id="FNXT01000835">
    <property type="protein sequence ID" value="SZX68069.1"/>
    <property type="molecule type" value="Genomic_DNA"/>
</dbReference>
<keyword evidence="4" id="KW-1185">Reference proteome</keyword>
<evidence type="ECO:0008006" key="5">
    <source>
        <dbReference type="Google" id="ProtNLM"/>
    </source>
</evidence>
<name>A0A383VTB7_TETOB</name>
<organism evidence="3 4">
    <name type="scientific">Tetradesmus obliquus</name>
    <name type="common">Green alga</name>
    <name type="synonym">Acutodesmus obliquus</name>
    <dbReference type="NCBI Taxonomy" id="3088"/>
    <lineage>
        <taxon>Eukaryota</taxon>
        <taxon>Viridiplantae</taxon>
        <taxon>Chlorophyta</taxon>
        <taxon>core chlorophytes</taxon>
        <taxon>Chlorophyceae</taxon>
        <taxon>CS clade</taxon>
        <taxon>Sphaeropleales</taxon>
        <taxon>Scenedesmaceae</taxon>
        <taxon>Tetradesmus</taxon>
    </lineage>
</organism>
<feature type="compositionally biased region" description="Basic and acidic residues" evidence="1">
    <location>
        <begin position="130"/>
        <end position="145"/>
    </location>
</feature>
<feature type="chain" id="PRO_5016846666" description="Granulins domain-containing protein" evidence="2">
    <location>
        <begin position="38"/>
        <end position="239"/>
    </location>
</feature>
<protein>
    <recommendedName>
        <fullName evidence="5">Granulins domain-containing protein</fullName>
    </recommendedName>
</protein>
<sequence>MHTTKPTCSLPAGLASAAAALLLLLLCVFASAPGAEAGPRCGSGLLCPDDGWFCCAPGREGCCKNIGTGGPFGRRLKTIKLLQSGDPSLPPTVNVWQAGRLLHTTTSASAKRHLTQDPAPGEPPATTAQEGDKLSTRHSDARPGDSQEPPARPSVLQLRPSGASEGRASVPTRIIVEGFYTDRDQENRPGVGGDQRLTGWEKKGLPNLYERQQGLIDGGIGVADTELRFPGLQSDESGK</sequence>
<evidence type="ECO:0000256" key="1">
    <source>
        <dbReference type="SAM" id="MobiDB-lite"/>
    </source>
</evidence>
<gene>
    <name evidence="3" type="ORF">BQ4739_LOCUS8391</name>
</gene>
<accession>A0A383VTB7</accession>
<feature type="signal peptide" evidence="2">
    <location>
        <begin position="1"/>
        <end position="37"/>
    </location>
</feature>
<dbReference type="Proteomes" id="UP000256970">
    <property type="component" value="Unassembled WGS sequence"/>
</dbReference>
<reference evidence="3 4" key="1">
    <citation type="submission" date="2016-10" db="EMBL/GenBank/DDBJ databases">
        <authorList>
            <person name="Cai Z."/>
        </authorList>
    </citation>
    <scope>NUCLEOTIDE SEQUENCE [LARGE SCALE GENOMIC DNA]</scope>
</reference>
<feature type="region of interest" description="Disordered" evidence="1">
    <location>
        <begin position="111"/>
        <end position="170"/>
    </location>
</feature>
<evidence type="ECO:0000256" key="2">
    <source>
        <dbReference type="SAM" id="SignalP"/>
    </source>
</evidence>
<evidence type="ECO:0000313" key="4">
    <source>
        <dbReference type="Proteomes" id="UP000256970"/>
    </source>
</evidence>
<keyword evidence="2" id="KW-0732">Signal</keyword>
<dbReference type="AlphaFoldDB" id="A0A383VTB7"/>